<feature type="region of interest" description="Disordered" evidence="5">
    <location>
        <begin position="77"/>
        <end position="96"/>
    </location>
</feature>
<evidence type="ECO:0000313" key="8">
    <source>
        <dbReference type="Proteomes" id="UP000269793"/>
    </source>
</evidence>
<feature type="compositionally biased region" description="Polar residues" evidence="5">
    <location>
        <begin position="389"/>
        <end position="410"/>
    </location>
</feature>
<evidence type="ECO:0000256" key="5">
    <source>
        <dbReference type="SAM" id="MobiDB-lite"/>
    </source>
</evidence>
<dbReference type="PROSITE" id="PS50016">
    <property type="entry name" value="ZF_PHD_2"/>
    <property type="match status" value="1"/>
</dbReference>
<feature type="domain" description="PHD-type" evidence="6">
    <location>
        <begin position="240"/>
        <end position="290"/>
    </location>
</feature>
<proteinExistence type="predicted"/>
<dbReference type="PROSITE" id="PS01359">
    <property type="entry name" value="ZF_PHD_1"/>
    <property type="match status" value="1"/>
</dbReference>
<evidence type="ECO:0000256" key="1">
    <source>
        <dbReference type="ARBA" id="ARBA00022723"/>
    </source>
</evidence>
<dbReference type="Pfam" id="PF00628">
    <property type="entry name" value="PHD"/>
    <property type="match status" value="1"/>
</dbReference>
<accession>A0A3G2SBR2</accession>
<gene>
    <name evidence="7" type="ORF">DNF11_2797</name>
</gene>
<evidence type="ECO:0000259" key="6">
    <source>
        <dbReference type="PROSITE" id="PS50016"/>
    </source>
</evidence>
<keyword evidence="3" id="KW-0862">Zinc</keyword>
<dbReference type="InterPro" id="IPR013083">
    <property type="entry name" value="Znf_RING/FYVE/PHD"/>
</dbReference>
<feature type="compositionally biased region" description="Pro residues" evidence="5">
    <location>
        <begin position="325"/>
        <end position="335"/>
    </location>
</feature>
<dbReference type="OrthoDB" id="436852at2759"/>
<name>A0A3G2SBR2_MALR7</name>
<dbReference type="InterPro" id="IPR019787">
    <property type="entry name" value="Znf_PHD-finger"/>
</dbReference>
<evidence type="ECO:0000256" key="2">
    <source>
        <dbReference type="ARBA" id="ARBA00022771"/>
    </source>
</evidence>
<protein>
    <submittedName>
        <fullName evidence="7">PHD-finger</fullName>
    </submittedName>
</protein>
<dbReference type="GO" id="GO:0008270">
    <property type="term" value="F:zinc ion binding"/>
    <property type="evidence" value="ECO:0007669"/>
    <property type="project" value="UniProtKB-KW"/>
</dbReference>
<sequence length="462" mass="50287">MDMPVAEDGTTAPQVMPSSSSSLLLSPSPPINTKPAPRRRAKRRTRRGVSASVCGRTQYALRASASHHASAIMRSGRTLSKGPEAPPPPMPPPSLPRQDVLRSFSTHPAGQLRSRSVRPVWIEGVGRVLLPQDAHREPAIPVYTPNIHRHALIAQWLAGDDDDEPASSSPPQDALHPMMAKSLRERVRSQPYPSRASSAFHDLWIGLDGTRILRGTKQPQPRRRIAWTMRSLLASGLVPNMACHCGFTDEHMEVVSCDSCARWLHLACVGASHVDQLTAHEWVCDDCYNDKAVIAHSPHKGLHAHAQLHSTTLSLAPSPQRLRTPSPPPSSPTPAPAFVDMVTPSRHFAPSTLPDWLPTPTSLLATSPSMMLRTPHTRVHRSLVPDSPTPYTRSAQRTIPWSTPSFSGDTLSDGMGLSSPMPETPTAPSRSRVLGLHRMPHGSPSPSLKSLAPPTLLSWDET</sequence>
<dbReference type="SUPFAM" id="SSF57903">
    <property type="entry name" value="FYVE/PHD zinc finger"/>
    <property type="match status" value="1"/>
</dbReference>
<dbReference type="Proteomes" id="UP000269793">
    <property type="component" value="Chromosome V"/>
</dbReference>
<organism evidence="7 8">
    <name type="scientific">Malassezia restricta (strain ATCC 96810 / NBRC 103918 / CBS 7877)</name>
    <name type="common">Seborrheic dermatitis infection agent</name>
    <dbReference type="NCBI Taxonomy" id="425264"/>
    <lineage>
        <taxon>Eukaryota</taxon>
        <taxon>Fungi</taxon>
        <taxon>Dikarya</taxon>
        <taxon>Basidiomycota</taxon>
        <taxon>Ustilaginomycotina</taxon>
        <taxon>Malasseziomycetes</taxon>
        <taxon>Malasseziales</taxon>
        <taxon>Malasseziaceae</taxon>
        <taxon>Malassezia</taxon>
    </lineage>
</organism>
<feature type="region of interest" description="Disordered" evidence="5">
    <location>
        <begin position="316"/>
        <end position="337"/>
    </location>
</feature>
<keyword evidence="2 4" id="KW-0863">Zinc-finger</keyword>
<evidence type="ECO:0000256" key="3">
    <source>
        <dbReference type="ARBA" id="ARBA00022833"/>
    </source>
</evidence>
<dbReference type="InterPro" id="IPR019786">
    <property type="entry name" value="Zinc_finger_PHD-type_CS"/>
</dbReference>
<evidence type="ECO:0000313" key="7">
    <source>
        <dbReference type="EMBL" id="AYO43747.1"/>
    </source>
</evidence>
<feature type="compositionally biased region" description="Low complexity" evidence="5">
    <location>
        <begin position="17"/>
        <end position="26"/>
    </location>
</feature>
<dbReference type="EMBL" id="CP033152">
    <property type="protein sequence ID" value="AYO43747.1"/>
    <property type="molecule type" value="Genomic_DNA"/>
</dbReference>
<keyword evidence="8" id="KW-1185">Reference proteome</keyword>
<feature type="compositionally biased region" description="Basic residues" evidence="5">
    <location>
        <begin position="36"/>
        <end position="47"/>
    </location>
</feature>
<keyword evidence="1" id="KW-0479">Metal-binding</keyword>
<dbReference type="AlphaFoldDB" id="A0A3G2SBR2"/>
<feature type="region of interest" description="Disordered" evidence="5">
    <location>
        <begin position="1"/>
        <end position="52"/>
    </location>
</feature>
<dbReference type="InterPro" id="IPR011011">
    <property type="entry name" value="Znf_FYVE_PHD"/>
</dbReference>
<evidence type="ECO:0000256" key="4">
    <source>
        <dbReference type="PROSITE-ProRule" id="PRU00146"/>
    </source>
</evidence>
<reference evidence="7 8" key="1">
    <citation type="submission" date="2018-10" db="EMBL/GenBank/DDBJ databases">
        <title>Complete genome sequence of Malassezia restricta CBS 7877.</title>
        <authorList>
            <person name="Morand S.C."/>
            <person name="Bertignac M."/>
            <person name="Iltis A."/>
            <person name="Kolder I."/>
            <person name="Pirovano W."/>
            <person name="Jourdain R."/>
            <person name="Clavaud C."/>
        </authorList>
    </citation>
    <scope>NUCLEOTIDE SEQUENCE [LARGE SCALE GENOMIC DNA]</scope>
    <source>
        <strain evidence="7 8">CBS 7877</strain>
    </source>
</reference>
<feature type="region of interest" description="Disordered" evidence="5">
    <location>
        <begin position="380"/>
        <end position="462"/>
    </location>
</feature>
<dbReference type="Gene3D" id="3.30.40.10">
    <property type="entry name" value="Zinc/RING finger domain, C3HC4 (zinc finger)"/>
    <property type="match status" value="1"/>
</dbReference>
<dbReference type="STRING" id="425264.A0A3G2SBR2"/>
<feature type="compositionally biased region" description="Low complexity" evidence="5">
    <location>
        <begin position="444"/>
        <end position="462"/>
    </location>
</feature>
<dbReference type="VEuPathDB" id="FungiDB:DNF11_2797"/>
<feature type="compositionally biased region" description="Pro residues" evidence="5">
    <location>
        <begin position="84"/>
        <end position="95"/>
    </location>
</feature>